<evidence type="ECO:0000313" key="2">
    <source>
        <dbReference type="EMBL" id="EAQ89421.1"/>
    </source>
</evidence>
<keyword evidence="1" id="KW-0472">Membrane</keyword>
<dbReference type="HOGENOM" id="CLU_499647_0_0_1"/>
<accession>Q2H5M5</accession>
<gene>
    <name evidence="2" type="ORF">CHGG_06040</name>
</gene>
<keyword evidence="3" id="KW-1185">Reference proteome</keyword>
<name>Q2H5M5_CHAGB</name>
<dbReference type="InParanoid" id="Q2H5M5"/>
<dbReference type="GeneID" id="4389954"/>
<dbReference type="OrthoDB" id="4768051at2759"/>
<dbReference type="OMA" id="WGENASI"/>
<dbReference type="RefSeq" id="XP_001222135.1">
    <property type="nucleotide sequence ID" value="XM_001222134.1"/>
</dbReference>
<evidence type="ECO:0000313" key="3">
    <source>
        <dbReference type="Proteomes" id="UP000001056"/>
    </source>
</evidence>
<dbReference type="AlphaFoldDB" id="Q2H5M5"/>
<dbReference type="VEuPathDB" id="FungiDB:CHGG_06040"/>
<keyword evidence="1" id="KW-0812">Transmembrane</keyword>
<keyword evidence="1" id="KW-1133">Transmembrane helix</keyword>
<protein>
    <submittedName>
        <fullName evidence="2">Uncharacterized protein</fullName>
    </submittedName>
</protein>
<dbReference type="Proteomes" id="UP000001056">
    <property type="component" value="Unassembled WGS sequence"/>
</dbReference>
<sequence length="571" mass="62535">MAASVNSTEGTNAHRPAGVWHHLPWKHVAWRCGASLVLCITLAIILFVFERMGVLDKWERRGFNTLSILLSSLVSLSLGSLLGLLGGMLRWPLLARGPASPQDDVTIEYPAMATDWGSQDWFSLPVNDSGGMLPITANTGARISLAYRVDGYYAARMNDYAMRALLMSPISFNESDPSSPLGMEEIAGLTRVFNGTHVEYSYPFREFRGNVSSPSETVFLRSSSTCTQKRIEGVDVYEIIQEQGESPREILIGDIDDLPPGSLDMGVILDHIFAKHRDETDSEEFTWAANIDFTRMSNSPTTCLTTACKYDDAKLPISISLSLVYTVPDMEPQVLGDEEELPEQPGRYNLTYIECSSCLSGPDPATRASFYGLSTENATYVSNILLMLGVFQADSDFFDDDRSTSFRLYTTDSGLTTILDDPGFSDDDVYSPLDVAHLAARLPILAVVGADGELPTMQLSNASSAVVIINTKLGVKWDRAIGVLAGILGGQLIVSVLVLYWCRQTFVPDYRSQVSTANLLKTIVGSAKLSGVEKMSEVATVLGAEGKSLEYRAKWDAKGQWLRAELGWSSK</sequence>
<dbReference type="EMBL" id="CH408031">
    <property type="protein sequence ID" value="EAQ89421.1"/>
    <property type="molecule type" value="Genomic_DNA"/>
</dbReference>
<feature type="transmembrane region" description="Helical" evidence="1">
    <location>
        <begin position="69"/>
        <end position="91"/>
    </location>
</feature>
<proteinExistence type="predicted"/>
<organism evidence="2 3">
    <name type="scientific">Chaetomium globosum (strain ATCC 6205 / CBS 148.51 / DSM 1962 / NBRC 6347 / NRRL 1970)</name>
    <name type="common">Soil fungus</name>
    <dbReference type="NCBI Taxonomy" id="306901"/>
    <lineage>
        <taxon>Eukaryota</taxon>
        <taxon>Fungi</taxon>
        <taxon>Dikarya</taxon>
        <taxon>Ascomycota</taxon>
        <taxon>Pezizomycotina</taxon>
        <taxon>Sordariomycetes</taxon>
        <taxon>Sordariomycetidae</taxon>
        <taxon>Sordariales</taxon>
        <taxon>Chaetomiaceae</taxon>
        <taxon>Chaetomium</taxon>
    </lineage>
</organism>
<reference evidence="3" key="1">
    <citation type="journal article" date="2015" name="Genome Announc.">
        <title>Draft genome sequence of the cellulolytic fungus Chaetomium globosum.</title>
        <authorList>
            <person name="Cuomo C.A."/>
            <person name="Untereiner W.A."/>
            <person name="Ma L.-J."/>
            <person name="Grabherr M."/>
            <person name="Birren B.W."/>
        </authorList>
    </citation>
    <scope>NUCLEOTIDE SEQUENCE [LARGE SCALE GENOMIC DNA]</scope>
    <source>
        <strain evidence="3">ATCC 6205 / CBS 148.51 / DSM 1962 / NBRC 6347 / NRRL 1970</strain>
    </source>
</reference>
<evidence type="ECO:0000256" key="1">
    <source>
        <dbReference type="SAM" id="Phobius"/>
    </source>
</evidence>
<feature type="transmembrane region" description="Helical" evidence="1">
    <location>
        <begin position="480"/>
        <end position="502"/>
    </location>
</feature>
<feature type="transmembrane region" description="Helical" evidence="1">
    <location>
        <begin position="28"/>
        <end position="49"/>
    </location>
</feature>